<comment type="caution">
    <text evidence="2">The sequence shown here is derived from an EMBL/GenBank/DDBJ whole genome shotgun (WGS) entry which is preliminary data.</text>
</comment>
<feature type="domain" description="Filamentous haemagglutinin FhaB/tRNA nuclease CdiA-like TPS" evidence="1">
    <location>
        <begin position="81"/>
        <end position="192"/>
    </location>
</feature>
<dbReference type="Gene3D" id="2.160.20.10">
    <property type="entry name" value="Single-stranded right-handed beta-helix, Pectin lyase-like"/>
    <property type="match status" value="1"/>
</dbReference>
<dbReference type="InterPro" id="IPR011050">
    <property type="entry name" value="Pectin_lyase_fold/virulence"/>
</dbReference>
<dbReference type="SUPFAM" id="SSF51126">
    <property type="entry name" value="Pectin lyase-like"/>
    <property type="match status" value="1"/>
</dbReference>
<dbReference type="InterPro" id="IPR012334">
    <property type="entry name" value="Pectin_lyas_fold"/>
</dbReference>
<dbReference type="Pfam" id="PF13018">
    <property type="entry name" value="ESPR"/>
    <property type="match status" value="1"/>
</dbReference>
<keyword evidence="3" id="KW-1185">Reference proteome</keyword>
<proteinExistence type="predicted"/>
<sequence>MKAASLNHVYRLIWSKVQQAWVAVAEGTRTSGKSSLNGQVHDSKESGSRSALRAAFTSGTKWRAVIASAFAATLLPFSAFADTNVVAGVVAGDLAIKDISATHTQYTHTANVNIVNFYKFGVLEGHQLDVVMPDAGRALYRVLGNSASEIMGKLNSNGSLFLINQNGILFGPNSQVNVGNIVASTLNISNDDFLSGRYHFSGGDISGSVINKGAIKAQDEGYIVMLGKSVENAGKLVANNGSVVLAAAKEAVLDFYGNGLVRANLTAQAVEGIVKNSGLIQANGGLVQLATNARSAAINITGIVEANQLVEREGVIRLEGGDNSKVQVSGQLLATGENTTGGTIAVTGEQVALLKGAVLDASGDKGGGTVLVGGDYQGKGDNVYNARTTYVDQGVTIKADAIKEGNGGKVIVWANDLTRYYGAISAQAAALRGNGGFVEVSGKQNLDFHGKVNVSAANGVGGILLLDPQNIFLNNSPQPAPTDNPNGTPDIAFADNALGDTTVQISDVIGYSELYLQATNNINVDSALTMTGGSVRFVADNNININAALTTTIGGNIDLTAGNDVNVNALVTAGTGNINLDAGNNVNVNSFVTSGTGNVTLAADNNVNVGSAVTAALGSVTIKADDDNSGAGNIAQGADITGTSGVVLTGATLSHTAGNISSNGFLGQAGGVTINIAGVATLGTANITAQGGTALGAGMNGGDVNITAGSLDMTGNINTSGSAAGLLGGEGGQGGKVTILATTGDAKVGNITTGAGSASSGSTLSVSSGEVSVTSSAGDVNVGNVNVKGGFNAKGANVALTAANGEVTVGNIDASAGTGRNNTNGKSAGKVDITAGSGITTQAIVANGANGVGSNKSGGNAGAVTLKTTAGDITLGAVTVNSGTKTGAGTVGNAANILAQAGDDINVNGNLSTNRGSVTLNADNDNSGAGNLAIGANITGPGNVVLTGATLTRTAGNINANGNNLTGGNAGAVSITVAGLATLGTANITAQGGTSTGAGYNGGIVNITAGSVDMTGTINTSGSAGVAGSEGGQGGAVTVLATTGDAKLGNITTGAGSAGSGTTISTFSGDVSVTSNAGNVTVGNINVKGGVNAKGANVLLAAANGAVNAGNIDTSAGTGNNNTNGKSAGKVDINAGTGITTLAITANGANGVGANRSGGNAGAVTLKTTAGDIALGPVTVKAGTKNGAGTVGNSADILAQAGRDLILNANIDSDSNAATAVQLVAGRNFLNNSNSSITTGATGRWTVYSNDPTGDVKGSNLLADYDYKQYGTTFGGALLGTGNGFVHAVSPTVTATLNGTATKAFDGTNVVTDLSGLSITTSGALDGDKVIISPSPITAATYDNAAVGAGKPINSVYNVVSITTNEGKQIFNPTAGSFDGYTVVTNSTATGSILAVPGAATALGFASPRDDAGLGGLIPNNPALNTMTIVSLNPAAGDEEDLDAVACPVNEDSLGSTPILNSGVKLPDGVSSNCI</sequence>
<protein>
    <submittedName>
        <fullName evidence="2">Filamentous hemagglutinin N-terminal domain-containing protein</fullName>
    </submittedName>
</protein>
<name>A0ABW3F7J0_9PROT</name>
<dbReference type="PANTHER" id="PTHR12338:SF5">
    <property type="entry name" value="ANTIGEN 43-RELATED"/>
    <property type="match status" value="1"/>
</dbReference>
<dbReference type="InterPro" id="IPR024973">
    <property type="entry name" value="ESPR"/>
</dbReference>
<dbReference type="Pfam" id="PF05860">
    <property type="entry name" value="TPS"/>
    <property type="match status" value="1"/>
</dbReference>
<evidence type="ECO:0000313" key="3">
    <source>
        <dbReference type="Proteomes" id="UP001597128"/>
    </source>
</evidence>
<evidence type="ECO:0000259" key="1">
    <source>
        <dbReference type="SMART" id="SM00912"/>
    </source>
</evidence>
<dbReference type="EMBL" id="JBHTKB010000003">
    <property type="protein sequence ID" value="MFD0914416.1"/>
    <property type="molecule type" value="Genomic_DNA"/>
</dbReference>
<dbReference type="InterPro" id="IPR008638">
    <property type="entry name" value="FhaB/CdiA-like_TPS"/>
</dbReference>
<reference evidence="3" key="1">
    <citation type="journal article" date="2019" name="Int. J. Syst. Evol. Microbiol.">
        <title>The Global Catalogue of Microorganisms (GCM) 10K type strain sequencing project: providing services to taxonomists for standard genome sequencing and annotation.</title>
        <authorList>
            <consortium name="The Broad Institute Genomics Platform"/>
            <consortium name="The Broad Institute Genome Sequencing Center for Infectious Disease"/>
            <person name="Wu L."/>
            <person name="Ma J."/>
        </authorList>
    </citation>
    <scope>NUCLEOTIDE SEQUENCE [LARGE SCALE GENOMIC DNA]</scope>
    <source>
        <strain evidence="3">CCUG 58412</strain>
    </source>
</reference>
<gene>
    <name evidence="2" type="ORF">ACFQ1Z_12720</name>
</gene>
<organism evidence="2 3">
    <name type="scientific">Methylophilus luteus</name>
    <dbReference type="NCBI Taxonomy" id="640108"/>
    <lineage>
        <taxon>Bacteria</taxon>
        <taxon>Pseudomonadati</taxon>
        <taxon>Pseudomonadota</taxon>
        <taxon>Betaproteobacteria</taxon>
        <taxon>Nitrosomonadales</taxon>
        <taxon>Methylophilaceae</taxon>
        <taxon>Methylophilus</taxon>
    </lineage>
</organism>
<dbReference type="InterPro" id="IPR050909">
    <property type="entry name" value="Bact_Autotransporter_VF"/>
</dbReference>
<evidence type="ECO:0000313" key="2">
    <source>
        <dbReference type="EMBL" id="MFD0914416.1"/>
    </source>
</evidence>
<dbReference type="NCBIfam" id="TIGR01901">
    <property type="entry name" value="adhes_NPXG"/>
    <property type="match status" value="1"/>
</dbReference>
<dbReference type="RefSeq" id="WP_379058189.1">
    <property type="nucleotide sequence ID" value="NZ_JBHTKB010000003.1"/>
</dbReference>
<dbReference type="Proteomes" id="UP001597128">
    <property type="component" value="Unassembled WGS sequence"/>
</dbReference>
<dbReference type="SMART" id="SM00912">
    <property type="entry name" value="Haemagg_act"/>
    <property type="match status" value="1"/>
</dbReference>
<dbReference type="PANTHER" id="PTHR12338">
    <property type="entry name" value="AUTOTRANSPORTER"/>
    <property type="match status" value="1"/>
</dbReference>
<accession>A0ABW3F7J0</accession>